<gene>
    <name evidence="5" type="ORF">Ga0058931_0351</name>
    <name evidence="6" type="ORF">HLUCCA05_08810</name>
</gene>
<dbReference type="PATRIC" id="fig|1666912.4.peg.905"/>
<reference evidence="6 7" key="1">
    <citation type="submission" date="2015-09" db="EMBL/GenBank/DDBJ databases">
        <title>Identification and resolution of microdiversity through metagenomic sequencing of parallel consortia.</title>
        <authorList>
            <person name="Nelson W.C."/>
            <person name="Romine M.F."/>
            <person name="Lindemann S.R."/>
        </authorList>
    </citation>
    <scope>NUCLEOTIDE SEQUENCE [LARGE SCALE GENOMIC DNA]</scope>
    <source>
        <strain evidence="6">HL-91</strain>
    </source>
</reference>
<accession>A0A0P7WXH1</accession>
<dbReference type="RefSeq" id="WP_072244438.1">
    <property type="nucleotide sequence ID" value="NZ_FBYC01000001.1"/>
</dbReference>
<dbReference type="Gene3D" id="3.30.565.10">
    <property type="entry name" value="Histidine kinase-like ATPase, C-terminal domain"/>
    <property type="match status" value="1"/>
</dbReference>
<comment type="caution">
    <text evidence="6">The sequence shown here is derived from an EMBL/GenBank/DDBJ whole genome shotgun (WGS) entry which is preliminary data.</text>
</comment>
<dbReference type="GO" id="GO:0016301">
    <property type="term" value="F:kinase activity"/>
    <property type="evidence" value="ECO:0007669"/>
    <property type="project" value="UniProtKB-KW"/>
</dbReference>
<dbReference type="InterPro" id="IPR000014">
    <property type="entry name" value="PAS"/>
</dbReference>
<keyword evidence="1" id="KW-0285">Flavoprotein</keyword>
<dbReference type="OrthoDB" id="489241at2"/>
<protein>
    <submittedName>
        <fullName evidence="5">PAS domain S-box-containing protein</fullName>
    </submittedName>
    <submittedName>
        <fullName evidence="6">Signal transduction histidine kinase</fullName>
    </submittedName>
</protein>
<keyword evidence="2" id="KW-0288">FMN</keyword>
<dbReference type="SUPFAM" id="SSF55785">
    <property type="entry name" value="PYP-like sensor domain (PAS domain)"/>
    <property type="match status" value="1"/>
</dbReference>
<proteinExistence type="predicted"/>
<evidence type="ECO:0000313" key="7">
    <source>
        <dbReference type="Proteomes" id="UP000050413"/>
    </source>
</evidence>
<dbReference type="InterPro" id="IPR003594">
    <property type="entry name" value="HATPase_dom"/>
</dbReference>
<evidence type="ECO:0000313" key="6">
    <source>
        <dbReference type="EMBL" id="KPP92372.1"/>
    </source>
</evidence>
<dbReference type="PANTHER" id="PTHR47429:SF2">
    <property type="entry name" value="PROTEIN TWIN LOV 1"/>
    <property type="match status" value="1"/>
</dbReference>
<organism evidence="6 7">
    <name type="scientific">Roseibaca calidilacus</name>
    <dbReference type="NCBI Taxonomy" id="1666912"/>
    <lineage>
        <taxon>Bacteria</taxon>
        <taxon>Pseudomonadati</taxon>
        <taxon>Pseudomonadota</taxon>
        <taxon>Alphaproteobacteria</taxon>
        <taxon>Rhodobacterales</taxon>
        <taxon>Paracoccaceae</taxon>
        <taxon>Roseinatronobacter</taxon>
    </lineage>
</organism>
<dbReference type="Pfam" id="PF13426">
    <property type="entry name" value="PAS_9"/>
    <property type="match status" value="1"/>
</dbReference>
<dbReference type="InterPro" id="IPR036890">
    <property type="entry name" value="HATPase_C_sf"/>
</dbReference>
<dbReference type="Gene3D" id="3.30.450.20">
    <property type="entry name" value="PAS domain"/>
    <property type="match status" value="1"/>
</dbReference>
<sequence>MEGQSLSRALGTNDAFSGFSRMSIAMVLTDPNQNDNPIVYVNDAFERTTGYSSAVAVGRNCRFLQGEKTDKRDVDRIRMGIATKREVSVDIVNYRANGTPFFNRLIIAPILDDCGEVVFFFGIQKELTENDRGADNRISGDNLTVVQNLVQRDLALILTSLREPAAADEMSTRRELEALPRRLETLQLVYEEMRLTGGVDGRGKIDIGTLLGRVASAIAHDEGRAGIRFVQTVERAEISLDHATRLAMIVSETLHNAFNHAFNLQDEGRIELRVTNLSGGGVRIMISDDGEGLSADLAWPNEKHAGGRLVRGLLNGLDATLNVVRGAAGTVVLLDVPVNL</sequence>
<dbReference type="NCBIfam" id="TIGR00229">
    <property type="entry name" value="sensory_box"/>
    <property type="match status" value="1"/>
</dbReference>
<feature type="domain" description="PAC" evidence="4">
    <location>
        <begin position="85"/>
        <end position="139"/>
    </location>
</feature>
<dbReference type="Proteomes" id="UP000050413">
    <property type="component" value="Unassembled WGS sequence"/>
</dbReference>
<keyword evidence="6" id="KW-0808">Transferase</keyword>
<evidence type="ECO:0000256" key="1">
    <source>
        <dbReference type="ARBA" id="ARBA00022630"/>
    </source>
</evidence>
<dbReference type="PANTHER" id="PTHR47429">
    <property type="entry name" value="PROTEIN TWIN LOV 1"/>
    <property type="match status" value="1"/>
</dbReference>
<dbReference type="PROSITE" id="PS50113">
    <property type="entry name" value="PAC"/>
    <property type="match status" value="1"/>
</dbReference>
<dbReference type="InterPro" id="IPR035965">
    <property type="entry name" value="PAS-like_dom_sf"/>
</dbReference>
<evidence type="ECO:0000256" key="3">
    <source>
        <dbReference type="ARBA" id="ARBA00022991"/>
    </source>
</evidence>
<name>A0A0P7WXH1_9RHOB</name>
<dbReference type="EMBL" id="LJSG01000012">
    <property type="protein sequence ID" value="KPP92372.1"/>
    <property type="molecule type" value="Genomic_DNA"/>
</dbReference>
<dbReference type="Pfam" id="PF13581">
    <property type="entry name" value="HATPase_c_2"/>
    <property type="match status" value="1"/>
</dbReference>
<keyword evidence="3" id="KW-0157">Chromophore</keyword>
<dbReference type="Proteomes" id="UP000182045">
    <property type="component" value="Unassembled WGS sequence"/>
</dbReference>
<dbReference type="EMBL" id="FBYC01000001">
    <property type="protein sequence ID" value="CUX79667.1"/>
    <property type="molecule type" value="Genomic_DNA"/>
</dbReference>
<dbReference type="AlphaFoldDB" id="A0A0P7WXH1"/>
<reference evidence="5 8" key="2">
    <citation type="submission" date="2016-01" db="EMBL/GenBank/DDBJ databases">
        <authorList>
            <person name="Varghese N."/>
        </authorList>
    </citation>
    <scope>NUCLEOTIDE SEQUENCE [LARGE SCALE GENOMIC DNA]</scope>
    <source>
        <strain evidence="5 8">HL-91</strain>
    </source>
</reference>
<keyword evidence="6" id="KW-0418">Kinase</keyword>
<evidence type="ECO:0000313" key="5">
    <source>
        <dbReference type="EMBL" id="CUX79667.1"/>
    </source>
</evidence>
<evidence type="ECO:0000259" key="4">
    <source>
        <dbReference type="PROSITE" id="PS50113"/>
    </source>
</evidence>
<evidence type="ECO:0000313" key="8">
    <source>
        <dbReference type="Proteomes" id="UP000182045"/>
    </source>
</evidence>
<dbReference type="SUPFAM" id="SSF55874">
    <property type="entry name" value="ATPase domain of HSP90 chaperone/DNA topoisomerase II/histidine kinase"/>
    <property type="match status" value="1"/>
</dbReference>
<evidence type="ECO:0000256" key="2">
    <source>
        <dbReference type="ARBA" id="ARBA00022643"/>
    </source>
</evidence>
<keyword evidence="8" id="KW-1185">Reference proteome</keyword>
<dbReference type="CDD" id="cd00130">
    <property type="entry name" value="PAS"/>
    <property type="match status" value="1"/>
</dbReference>
<dbReference type="InterPro" id="IPR000700">
    <property type="entry name" value="PAS-assoc_C"/>
</dbReference>
<dbReference type="STRING" id="1666912.Ga0058931_0351"/>